<proteinExistence type="predicted"/>
<organism evidence="2 3">
    <name type="scientific">Tetrabaena socialis</name>
    <dbReference type="NCBI Taxonomy" id="47790"/>
    <lineage>
        <taxon>Eukaryota</taxon>
        <taxon>Viridiplantae</taxon>
        <taxon>Chlorophyta</taxon>
        <taxon>core chlorophytes</taxon>
        <taxon>Chlorophyceae</taxon>
        <taxon>CS clade</taxon>
        <taxon>Chlamydomonadales</taxon>
        <taxon>Tetrabaenaceae</taxon>
        <taxon>Tetrabaena</taxon>
    </lineage>
</organism>
<keyword evidence="3" id="KW-1185">Reference proteome</keyword>
<dbReference type="GO" id="GO:0004143">
    <property type="term" value="F:ATP-dependent diacylglycerol kinase activity"/>
    <property type="evidence" value="ECO:0007669"/>
    <property type="project" value="InterPro"/>
</dbReference>
<sequence length="142" mass="14844">RSGRRQELLSGPLLYGAVHVVATVLFWTSTPSGVIAIAVLCFGDGAAELAGRRATAKLWHNRKKTWAGSFACFVAGAVAATAYAFLFQQMGTYDRPVGAGELCAGALLCAAVGAAVESLPLEGDNFTVPVAVVVTSVWFFSF</sequence>
<dbReference type="Proteomes" id="UP000236333">
    <property type="component" value="Unassembled WGS sequence"/>
</dbReference>
<feature type="transmembrane region" description="Helical" evidence="1">
    <location>
        <begin position="12"/>
        <end position="28"/>
    </location>
</feature>
<keyword evidence="1" id="KW-0472">Membrane</keyword>
<dbReference type="GO" id="GO:0006654">
    <property type="term" value="P:phosphatidic acid biosynthetic process"/>
    <property type="evidence" value="ECO:0007669"/>
    <property type="project" value="TreeGrafter"/>
</dbReference>
<feature type="non-terminal residue" evidence="2">
    <location>
        <position position="1"/>
    </location>
</feature>
<dbReference type="PANTHER" id="PTHR31303:SF1">
    <property type="entry name" value="CTP-DEPENDENT DIACYLGLYCEROL KINASE 1"/>
    <property type="match status" value="1"/>
</dbReference>
<dbReference type="GO" id="GO:0005789">
    <property type="term" value="C:endoplasmic reticulum membrane"/>
    <property type="evidence" value="ECO:0007669"/>
    <property type="project" value="TreeGrafter"/>
</dbReference>
<evidence type="ECO:0000313" key="2">
    <source>
        <dbReference type="EMBL" id="PNH10638.1"/>
    </source>
</evidence>
<dbReference type="AlphaFoldDB" id="A0A2J8ADN9"/>
<reference evidence="2 3" key="1">
    <citation type="journal article" date="2017" name="Mol. Biol. Evol.">
        <title>The 4-celled Tetrabaena socialis nuclear genome reveals the essential components for genetic control of cell number at the origin of multicellularity in the volvocine lineage.</title>
        <authorList>
            <person name="Featherston J."/>
            <person name="Arakaki Y."/>
            <person name="Hanschen E.R."/>
            <person name="Ferris P.J."/>
            <person name="Michod R.E."/>
            <person name="Olson B.J.S.C."/>
            <person name="Nozaki H."/>
            <person name="Durand P.M."/>
        </authorList>
    </citation>
    <scope>NUCLEOTIDE SEQUENCE [LARGE SCALE GENOMIC DNA]</scope>
    <source>
        <strain evidence="2 3">NIES-571</strain>
    </source>
</reference>
<feature type="transmembrane region" description="Helical" evidence="1">
    <location>
        <begin position="66"/>
        <end position="86"/>
    </location>
</feature>
<accession>A0A2J8ADN9</accession>
<gene>
    <name evidence="2" type="ORF">TSOC_002582</name>
</gene>
<dbReference type="PANTHER" id="PTHR31303">
    <property type="entry name" value="CTP-DEPENDENT DIACYLGLYCEROL KINASE 1"/>
    <property type="match status" value="1"/>
</dbReference>
<evidence type="ECO:0000313" key="3">
    <source>
        <dbReference type="Proteomes" id="UP000236333"/>
    </source>
</evidence>
<keyword evidence="1" id="KW-0812">Transmembrane</keyword>
<comment type="caution">
    <text evidence="2">The sequence shown here is derived from an EMBL/GenBank/DDBJ whole genome shotgun (WGS) entry which is preliminary data.</text>
</comment>
<dbReference type="OrthoDB" id="5673at2759"/>
<dbReference type="EMBL" id="PGGS01000050">
    <property type="protein sequence ID" value="PNH10638.1"/>
    <property type="molecule type" value="Genomic_DNA"/>
</dbReference>
<dbReference type="InterPro" id="IPR037997">
    <property type="entry name" value="Dgk1-like"/>
</dbReference>
<keyword evidence="2" id="KW-0808">Transferase</keyword>
<keyword evidence="2" id="KW-0418">Kinase</keyword>
<protein>
    <submittedName>
        <fullName evidence="2">Putative phytol kinase 3, chloroplastic</fullName>
    </submittedName>
</protein>
<evidence type="ECO:0000256" key="1">
    <source>
        <dbReference type="SAM" id="Phobius"/>
    </source>
</evidence>
<keyword evidence="1" id="KW-1133">Transmembrane helix</keyword>
<name>A0A2J8ADN9_9CHLO</name>